<evidence type="ECO:0000313" key="10">
    <source>
        <dbReference type="Proteomes" id="UP000318571"/>
    </source>
</evidence>
<feature type="region of interest" description="Disordered" evidence="8">
    <location>
        <begin position="1"/>
        <end position="26"/>
    </location>
</feature>
<keyword evidence="2" id="KW-0863">Zinc-finger</keyword>
<evidence type="ECO:0000256" key="3">
    <source>
        <dbReference type="ARBA" id="ARBA00022833"/>
    </source>
</evidence>
<dbReference type="GO" id="GO:0045944">
    <property type="term" value="P:positive regulation of transcription by RNA polymerase II"/>
    <property type="evidence" value="ECO:0007669"/>
    <property type="project" value="TreeGrafter"/>
</dbReference>
<evidence type="ECO:0000256" key="2">
    <source>
        <dbReference type="ARBA" id="ARBA00022771"/>
    </source>
</evidence>
<evidence type="ECO:0000256" key="7">
    <source>
        <dbReference type="ARBA" id="ARBA00023170"/>
    </source>
</evidence>
<dbReference type="Gene3D" id="1.10.565.10">
    <property type="entry name" value="Retinoid X Receptor"/>
    <property type="match status" value="1"/>
</dbReference>
<dbReference type="AlphaFoldDB" id="A0A553N7K1"/>
<evidence type="ECO:0000256" key="4">
    <source>
        <dbReference type="ARBA" id="ARBA00023015"/>
    </source>
</evidence>
<keyword evidence="7" id="KW-0675">Receptor</keyword>
<evidence type="ECO:0000313" key="9">
    <source>
        <dbReference type="EMBL" id="TRY61424.1"/>
    </source>
</evidence>
<proteinExistence type="predicted"/>
<reference evidence="9 10" key="1">
    <citation type="journal article" date="2018" name="Nat. Ecol. Evol.">
        <title>Genomic signatures of mitonuclear coevolution across populations of Tigriopus californicus.</title>
        <authorList>
            <person name="Barreto F.S."/>
            <person name="Watson E.T."/>
            <person name="Lima T.G."/>
            <person name="Willett C.S."/>
            <person name="Edmands S."/>
            <person name="Li W."/>
            <person name="Burton R.S."/>
        </authorList>
    </citation>
    <scope>NUCLEOTIDE SEQUENCE [LARGE SCALE GENOMIC DNA]</scope>
    <source>
        <strain evidence="9 10">San Diego</strain>
    </source>
</reference>
<dbReference type="Proteomes" id="UP000318571">
    <property type="component" value="Chromosome 8"/>
</dbReference>
<protein>
    <submittedName>
        <fullName evidence="9">Uncharacterized protein</fullName>
    </submittedName>
</protein>
<dbReference type="SUPFAM" id="SSF48508">
    <property type="entry name" value="Nuclear receptor ligand-binding domain"/>
    <property type="match status" value="1"/>
</dbReference>
<keyword evidence="5" id="KW-0238">DNA-binding</keyword>
<feature type="compositionally biased region" description="Basic and acidic residues" evidence="8">
    <location>
        <begin position="429"/>
        <end position="442"/>
    </location>
</feature>
<dbReference type="GO" id="GO:0000978">
    <property type="term" value="F:RNA polymerase II cis-regulatory region sequence-specific DNA binding"/>
    <property type="evidence" value="ECO:0007669"/>
    <property type="project" value="TreeGrafter"/>
</dbReference>
<dbReference type="EMBL" id="VCGU01000459">
    <property type="protein sequence ID" value="TRY61424.1"/>
    <property type="molecule type" value="Genomic_DNA"/>
</dbReference>
<organism evidence="9 10">
    <name type="scientific">Tigriopus californicus</name>
    <name type="common">Marine copepod</name>
    <dbReference type="NCBI Taxonomy" id="6832"/>
    <lineage>
        <taxon>Eukaryota</taxon>
        <taxon>Metazoa</taxon>
        <taxon>Ecdysozoa</taxon>
        <taxon>Arthropoda</taxon>
        <taxon>Crustacea</taxon>
        <taxon>Multicrustacea</taxon>
        <taxon>Hexanauplia</taxon>
        <taxon>Copepoda</taxon>
        <taxon>Harpacticoida</taxon>
        <taxon>Harpacticidae</taxon>
        <taxon>Tigriopus</taxon>
    </lineage>
</organism>
<gene>
    <name evidence="9" type="ORF">TCAL_14996</name>
</gene>
<keyword evidence="10" id="KW-1185">Reference proteome</keyword>
<keyword evidence="6" id="KW-0804">Transcription</keyword>
<keyword evidence="4" id="KW-0805">Transcription regulation</keyword>
<name>A0A553N7K1_TIGCA</name>
<evidence type="ECO:0000256" key="5">
    <source>
        <dbReference type="ARBA" id="ARBA00023125"/>
    </source>
</evidence>
<dbReference type="InterPro" id="IPR035500">
    <property type="entry name" value="NHR-like_dom_sf"/>
</dbReference>
<sequence>MEDSTEDTLMDCQDAAEPNLDQDHNSEDEEYLAGFSDPVWGARYSNTSSSVVLTPALEALIKSKQGSSSSGLTQPMSPVKDHSTGLHRPFKHADLMFYDYNPTRKDTNRSPNLCSANGSPCSSRSFSPHEAYSQRFSPGIPLEPQMTVSEDEIIQIRRLSYEHDKFYRSVAFGEELIKELVMCSVFELPLSPNQAMTAYRLMIQRVTKVAQGFEPFNRLDRHAQKALLKTNADLMVSLRGGVFFDEKKKGIDQILFSLGVDDVELAKRMLMTTLKATGSLGRIEYKNYNSIQELGDNDTERRYNALLSRVGSVISLVPELVNVMAYVLLLCPDYCELEDRQKVEGLQQMMIHMTKRLLESQYPTHIAMNVFPQVLSCVADLRELTLIKRKRPLAKPVTKSPPHIPETQTTSSDPEELRRTGLSPSLGTSHEHNSDEPTHGQV</sequence>
<feature type="region of interest" description="Disordered" evidence="8">
    <location>
        <begin position="394"/>
        <end position="442"/>
    </location>
</feature>
<dbReference type="GO" id="GO:0008270">
    <property type="term" value="F:zinc ion binding"/>
    <property type="evidence" value="ECO:0007669"/>
    <property type="project" value="UniProtKB-KW"/>
</dbReference>
<comment type="caution">
    <text evidence="9">The sequence shown here is derived from an EMBL/GenBank/DDBJ whole genome shotgun (WGS) entry which is preliminary data.</text>
</comment>
<keyword evidence="3" id="KW-0862">Zinc</keyword>
<evidence type="ECO:0000256" key="6">
    <source>
        <dbReference type="ARBA" id="ARBA00023163"/>
    </source>
</evidence>
<accession>A0A553N7K1</accession>
<dbReference type="GO" id="GO:0030154">
    <property type="term" value="P:cell differentiation"/>
    <property type="evidence" value="ECO:0007669"/>
    <property type="project" value="TreeGrafter"/>
</dbReference>
<dbReference type="InterPro" id="IPR050234">
    <property type="entry name" value="Nuclear_hormone_rcpt_NR1"/>
</dbReference>
<dbReference type="PANTHER" id="PTHR24082:SF283">
    <property type="entry name" value="NUCLEAR HORMONE RECEPTOR HR96"/>
    <property type="match status" value="1"/>
</dbReference>
<evidence type="ECO:0000256" key="8">
    <source>
        <dbReference type="SAM" id="MobiDB-lite"/>
    </source>
</evidence>
<feature type="region of interest" description="Disordered" evidence="8">
    <location>
        <begin position="65"/>
        <end position="85"/>
    </location>
</feature>
<feature type="compositionally biased region" description="Polar residues" evidence="8">
    <location>
        <begin position="65"/>
        <end position="76"/>
    </location>
</feature>
<dbReference type="PANTHER" id="PTHR24082">
    <property type="entry name" value="NUCLEAR HORMONE RECEPTOR"/>
    <property type="match status" value="1"/>
</dbReference>
<dbReference type="GO" id="GO:0000122">
    <property type="term" value="P:negative regulation of transcription by RNA polymerase II"/>
    <property type="evidence" value="ECO:0007669"/>
    <property type="project" value="TreeGrafter"/>
</dbReference>
<dbReference type="GO" id="GO:0004879">
    <property type="term" value="F:nuclear receptor activity"/>
    <property type="evidence" value="ECO:0007669"/>
    <property type="project" value="TreeGrafter"/>
</dbReference>
<evidence type="ECO:0000256" key="1">
    <source>
        <dbReference type="ARBA" id="ARBA00022723"/>
    </source>
</evidence>
<keyword evidence="1" id="KW-0479">Metal-binding</keyword>